<name>A0AAN8U6E9_SOLBU</name>
<gene>
    <name evidence="2" type="ORF">RDI58_002253</name>
</gene>
<sequence>MESGESTTQNPVHFLLISAVTELTTTSVHQLPDPHFPEPPPTTRNDQTNLFSPPFSLISGQPEPPLLVPFALVFQQPNDQLQPSKHCLTLPDSTPKPPLFSSQRNQKTPLSSSFSIAISGIPRCSIFLQPTTTQTTPPTSSHQTPYEYTSPPNQTQTTPHFSPFPTSILLQQLSQTPPAQTAPASDRSTTSNHFHQQLKPENRTETHLSCSLHHQVLERASNAGE</sequence>
<reference evidence="2 3" key="1">
    <citation type="submission" date="2024-02" db="EMBL/GenBank/DDBJ databases">
        <title>de novo genome assembly of Solanum bulbocastanum strain 11H21.</title>
        <authorList>
            <person name="Hosaka A.J."/>
        </authorList>
    </citation>
    <scope>NUCLEOTIDE SEQUENCE [LARGE SCALE GENOMIC DNA]</scope>
    <source>
        <tissue evidence="2">Young leaves</tissue>
    </source>
</reference>
<dbReference type="AlphaFoldDB" id="A0AAN8U6E9"/>
<dbReference type="Proteomes" id="UP001371456">
    <property type="component" value="Unassembled WGS sequence"/>
</dbReference>
<feature type="compositionally biased region" description="Polar residues" evidence="1">
    <location>
        <begin position="146"/>
        <end position="195"/>
    </location>
</feature>
<feature type="compositionally biased region" description="Low complexity" evidence="1">
    <location>
        <begin position="130"/>
        <end position="145"/>
    </location>
</feature>
<organism evidence="2 3">
    <name type="scientific">Solanum bulbocastanum</name>
    <name type="common">Wild potato</name>
    <dbReference type="NCBI Taxonomy" id="147425"/>
    <lineage>
        <taxon>Eukaryota</taxon>
        <taxon>Viridiplantae</taxon>
        <taxon>Streptophyta</taxon>
        <taxon>Embryophyta</taxon>
        <taxon>Tracheophyta</taxon>
        <taxon>Spermatophyta</taxon>
        <taxon>Magnoliopsida</taxon>
        <taxon>eudicotyledons</taxon>
        <taxon>Gunneridae</taxon>
        <taxon>Pentapetalae</taxon>
        <taxon>asterids</taxon>
        <taxon>lamiids</taxon>
        <taxon>Solanales</taxon>
        <taxon>Solanaceae</taxon>
        <taxon>Solanoideae</taxon>
        <taxon>Solaneae</taxon>
        <taxon>Solanum</taxon>
    </lineage>
</organism>
<keyword evidence="3" id="KW-1185">Reference proteome</keyword>
<evidence type="ECO:0000313" key="3">
    <source>
        <dbReference type="Proteomes" id="UP001371456"/>
    </source>
</evidence>
<comment type="caution">
    <text evidence="2">The sequence shown here is derived from an EMBL/GenBank/DDBJ whole genome shotgun (WGS) entry which is preliminary data.</text>
</comment>
<feature type="region of interest" description="Disordered" evidence="1">
    <location>
        <begin position="130"/>
        <end position="208"/>
    </location>
</feature>
<protein>
    <submittedName>
        <fullName evidence="2">Uncharacterized protein</fullName>
    </submittedName>
</protein>
<accession>A0AAN8U6E9</accession>
<dbReference type="EMBL" id="JBANQN010000001">
    <property type="protein sequence ID" value="KAK6804469.1"/>
    <property type="molecule type" value="Genomic_DNA"/>
</dbReference>
<evidence type="ECO:0000256" key="1">
    <source>
        <dbReference type="SAM" id="MobiDB-lite"/>
    </source>
</evidence>
<evidence type="ECO:0000313" key="2">
    <source>
        <dbReference type="EMBL" id="KAK6804469.1"/>
    </source>
</evidence>
<proteinExistence type="predicted"/>